<evidence type="ECO:0008006" key="4">
    <source>
        <dbReference type="Google" id="ProtNLM"/>
    </source>
</evidence>
<gene>
    <name evidence="2" type="ORF">NGTWS1702_06600</name>
</gene>
<feature type="chain" id="PRO_5046259398" description="DUF4189 domain-containing protein" evidence="1">
    <location>
        <begin position="28"/>
        <end position="147"/>
    </location>
</feature>
<dbReference type="EMBL" id="BPRH01000723">
    <property type="protein sequence ID" value="GJF10606.1"/>
    <property type="molecule type" value="Genomic_DNA"/>
</dbReference>
<name>A0ABQ4V5A1_9MYCO</name>
<feature type="signal peptide" evidence="1">
    <location>
        <begin position="1"/>
        <end position="27"/>
    </location>
</feature>
<proteinExistence type="predicted"/>
<evidence type="ECO:0000256" key="1">
    <source>
        <dbReference type="SAM" id="SignalP"/>
    </source>
</evidence>
<accession>A0ABQ4V5A1</accession>
<comment type="caution">
    <text evidence="2">The sequence shown here is derived from an EMBL/GenBank/DDBJ whole genome shotgun (WGS) entry which is preliminary data.</text>
</comment>
<reference evidence="2 3" key="1">
    <citation type="submission" date="2021-08" db="EMBL/GenBank/DDBJ databases">
        <title>Draft genome sequence of Mycolicibacterium sp. NGTWS1702 strain.</title>
        <authorList>
            <person name="Matsumoto M."/>
            <person name="Tang B.C.C."/>
            <person name="Machida Y."/>
            <person name="Matoyama H."/>
            <person name="Kishihara T."/>
            <person name="Sato S."/>
            <person name="Kondo I."/>
            <person name="Sano M."/>
            <person name="Kato G."/>
        </authorList>
    </citation>
    <scope>NUCLEOTIDE SEQUENCE [LARGE SCALE GENOMIC DNA]</scope>
    <source>
        <strain evidence="2 3">NGTWSNA01</strain>
    </source>
</reference>
<evidence type="ECO:0000313" key="2">
    <source>
        <dbReference type="EMBL" id="GJF10606.1"/>
    </source>
</evidence>
<evidence type="ECO:0000313" key="3">
    <source>
        <dbReference type="Proteomes" id="UP001060504"/>
    </source>
</evidence>
<protein>
    <recommendedName>
        <fullName evidence="4">DUF4189 domain-containing protein</fullName>
    </recommendedName>
</protein>
<sequence>MPHTRLVSAIVAAGVIAAGVSAGTAWAGGPGGVIENVDDMSVAVGTGVFEDDLVGFVAYGDTNEEAATNVIAQCQAAGGMECTSDEQTNDDLCIVSAADPVTAVVSGGAGLTIPDALQNAIENATANNMPISAADAVVVISDCSWDE</sequence>
<keyword evidence="1" id="KW-0732">Signal</keyword>
<dbReference type="Proteomes" id="UP001060504">
    <property type="component" value="Unassembled WGS sequence"/>
</dbReference>
<organism evidence="2 3">
    <name type="scientific">Mycolicibacterium cyprinidarum</name>
    <dbReference type="NCBI Taxonomy" id="2860311"/>
    <lineage>
        <taxon>Bacteria</taxon>
        <taxon>Bacillati</taxon>
        <taxon>Actinomycetota</taxon>
        <taxon>Actinomycetes</taxon>
        <taxon>Mycobacteriales</taxon>
        <taxon>Mycobacteriaceae</taxon>
        <taxon>Mycolicibacterium</taxon>
    </lineage>
</organism>
<keyword evidence="3" id="KW-1185">Reference proteome</keyword>